<reference evidence="2 3" key="1">
    <citation type="submission" date="2024-04" db="EMBL/GenBank/DDBJ databases">
        <title>Draft genome sequence of Sessilibacter corallicola NBRC 116591.</title>
        <authorList>
            <person name="Miyakawa T."/>
            <person name="Kusuya Y."/>
            <person name="Miura T."/>
        </authorList>
    </citation>
    <scope>NUCLEOTIDE SEQUENCE [LARGE SCALE GENOMIC DNA]</scope>
    <source>
        <strain evidence="2 3">KU-00831-HH</strain>
    </source>
</reference>
<dbReference type="Pfam" id="PF02627">
    <property type="entry name" value="CMD"/>
    <property type="match status" value="1"/>
</dbReference>
<dbReference type="InterPro" id="IPR003779">
    <property type="entry name" value="CMD-like"/>
</dbReference>
<evidence type="ECO:0000259" key="1">
    <source>
        <dbReference type="Pfam" id="PF02627"/>
    </source>
</evidence>
<evidence type="ECO:0000313" key="3">
    <source>
        <dbReference type="Proteomes" id="UP001465153"/>
    </source>
</evidence>
<protein>
    <submittedName>
        <fullName evidence="2">Carboxymuconolactone decarboxylase family protein</fullName>
    </submittedName>
</protein>
<dbReference type="PANTHER" id="PTHR34846">
    <property type="entry name" value="4-CARBOXYMUCONOLACTONE DECARBOXYLASE FAMILY PROTEIN (AFU_ORTHOLOGUE AFUA_6G11590)"/>
    <property type="match status" value="1"/>
</dbReference>
<sequence>MTVRLTYKDFPSEIYSSLLHVEGTVRDSGLDKRLLAFIKIRASIINGCAFCIDMHCKEALKLGLTTQEIYGLNTWAEAPYYTDQEKAVLNWVDTLTRLADQQVPDSAYEQLASFFDKATIGKLILAVIAINSWNRMILAIGTEAGTYQVA</sequence>
<organism evidence="2 3">
    <name type="scientific">Sessilibacter corallicola</name>
    <dbReference type="NCBI Taxonomy" id="2904075"/>
    <lineage>
        <taxon>Bacteria</taxon>
        <taxon>Pseudomonadati</taxon>
        <taxon>Pseudomonadota</taxon>
        <taxon>Gammaproteobacteria</taxon>
        <taxon>Cellvibrionales</taxon>
        <taxon>Cellvibrionaceae</taxon>
        <taxon>Sessilibacter</taxon>
    </lineage>
</organism>
<dbReference type="SUPFAM" id="SSF69118">
    <property type="entry name" value="AhpD-like"/>
    <property type="match status" value="1"/>
</dbReference>
<dbReference type="EMBL" id="BAABWN010000009">
    <property type="protein sequence ID" value="GAA6168921.1"/>
    <property type="molecule type" value="Genomic_DNA"/>
</dbReference>
<evidence type="ECO:0000313" key="2">
    <source>
        <dbReference type="EMBL" id="GAA6168921.1"/>
    </source>
</evidence>
<dbReference type="InterPro" id="IPR004675">
    <property type="entry name" value="AhpD_core"/>
</dbReference>
<dbReference type="NCBIfam" id="TIGR00778">
    <property type="entry name" value="ahpD_dom"/>
    <property type="match status" value="1"/>
</dbReference>
<keyword evidence="3" id="KW-1185">Reference proteome</keyword>
<proteinExistence type="predicted"/>
<dbReference type="RefSeq" id="WP_233088147.1">
    <property type="nucleotide sequence ID" value="NZ_BAABWN010000009.1"/>
</dbReference>
<accession>A0ABQ0AB82</accession>
<comment type="caution">
    <text evidence="2">The sequence shown here is derived from an EMBL/GenBank/DDBJ whole genome shotgun (WGS) entry which is preliminary data.</text>
</comment>
<name>A0ABQ0AB82_9GAMM</name>
<gene>
    <name evidence="2" type="ORF">NBRC116591_27320</name>
</gene>
<dbReference type="PANTHER" id="PTHR34846:SF10">
    <property type="entry name" value="CYTOPLASMIC PROTEIN"/>
    <property type="match status" value="1"/>
</dbReference>
<dbReference type="Proteomes" id="UP001465153">
    <property type="component" value="Unassembled WGS sequence"/>
</dbReference>
<dbReference type="InterPro" id="IPR029032">
    <property type="entry name" value="AhpD-like"/>
</dbReference>
<feature type="domain" description="Carboxymuconolactone decarboxylase-like" evidence="1">
    <location>
        <begin position="22"/>
        <end position="93"/>
    </location>
</feature>
<dbReference type="Gene3D" id="1.20.1290.10">
    <property type="entry name" value="AhpD-like"/>
    <property type="match status" value="1"/>
</dbReference>